<proteinExistence type="predicted"/>
<sequence>MALNGHHNSMIDEAGERHCGCASGEEDHRAVEDGDQPGRRRMPERLGDEQFETNAAHPPVCREGVHCVSPRTSGQPLTVRRVLGDGPCAEVGIPRTVATSDRLFAVGGTVGGPGSGGAAVTGHGWFAFRIGVYRRDDLRCLHVVPSRWPVNSMAFHPRLPLLAIGTGSYDGGMSFRGELLLLDLDSGAVVSALADEREVREVAWRTWREGRVLDLALAPSDDWELDRDAFTLGYDAVVERTDWSVVGESTISGREMDGPLRENAWRGSERAARRGVARLCVRAGAVWSPRRSVGAVEQLRDGRVLAALDGVQLELWRESGERAWAVTDVGAVGGQRIDVGPDEAWAWATESVRRDRPAVPGEGAVRYSLRDGRPLERLDVGFPAIRITRSDGSLALRDASRESVSSQLVLFSPGPGSTEAGRVELSGFELYSLDLSVRHATAFYVVQNEGDRHHPDPWVAVVESDADGQAPAVRSLFRFVWVTDARDVPLYGGPAVELNDATGPAIVHAVTLRGPVPRAFVARRRLHDGSPSWVAPVEHPVAALESDSEQGIVYAGLVSGDVVAFDAGTGYPRWQQRLTVHGHLVVPLSLSCALPGRLLVGTADGRILDCSTTAA</sequence>
<dbReference type="EMBL" id="PYBV01000002">
    <property type="protein sequence ID" value="PYC76163.1"/>
    <property type="molecule type" value="Genomic_DNA"/>
</dbReference>
<keyword evidence="3" id="KW-1185">Reference proteome</keyword>
<organism evidence="2 3">
    <name type="scientific">Micromonospora arborensis</name>
    <dbReference type="NCBI Taxonomy" id="2116518"/>
    <lineage>
        <taxon>Bacteria</taxon>
        <taxon>Bacillati</taxon>
        <taxon>Actinomycetota</taxon>
        <taxon>Actinomycetes</taxon>
        <taxon>Micromonosporales</taxon>
        <taxon>Micromonosporaceae</taxon>
        <taxon>Micromonospora</taxon>
    </lineage>
</organism>
<protein>
    <recommendedName>
        <fullName evidence="4">PQQ-binding-like beta-propeller repeat protein</fullName>
    </recommendedName>
</protein>
<evidence type="ECO:0008006" key="4">
    <source>
        <dbReference type="Google" id="ProtNLM"/>
    </source>
</evidence>
<comment type="caution">
    <text evidence="2">The sequence shown here is derived from an EMBL/GenBank/DDBJ whole genome shotgun (WGS) entry which is preliminary data.</text>
</comment>
<feature type="region of interest" description="Disordered" evidence="1">
    <location>
        <begin position="19"/>
        <end position="45"/>
    </location>
</feature>
<evidence type="ECO:0000256" key="1">
    <source>
        <dbReference type="SAM" id="MobiDB-lite"/>
    </source>
</evidence>
<evidence type="ECO:0000313" key="3">
    <source>
        <dbReference type="Proteomes" id="UP000248333"/>
    </source>
</evidence>
<evidence type="ECO:0000313" key="2">
    <source>
        <dbReference type="EMBL" id="PYC76163.1"/>
    </source>
</evidence>
<accession>A0A318NSD8</accession>
<dbReference type="AlphaFoldDB" id="A0A318NSD8"/>
<gene>
    <name evidence="2" type="ORF">C7C45_01325</name>
</gene>
<dbReference type="Proteomes" id="UP000248333">
    <property type="component" value="Unassembled WGS sequence"/>
</dbReference>
<dbReference type="InterPro" id="IPR015943">
    <property type="entry name" value="WD40/YVTN_repeat-like_dom_sf"/>
</dbReference>
<dbReference type="Gene3D" id="2.130.10.10">
    <property type="entry name" value="YVTN repeat-like/Quinoprotein amine dehydrogenase"/>
    <property type="match status" value="1"/>
</dbReference>
<reference evidence="2 3" key="1">
    <citation type="submission" date="2018-03" db="EMBL/GenBank/DDBJ databases">
        <title>Bioinformatic expansion and discovery of thiopeptide antibiotics.</title>
        <authorList>
            <person name="Schwalen C.J."/>
            <person name="Hudson G.A."/>
            <person name="Mitchell D.A."/>
        </authorList>
    </citation>
    <scope>NUCLEOTIDE SEQUENCE [LARGE SCALE GENOMIC DNA]</scope>
    <source>
        <strain evidence="2 3">NRRL 8041</strain>
    </source>
</reference>
<dbReference type="SUPFAM" id="SSF101908">
    <property type="entry name" value="Putative isomerase YbhE"/>
    <property type="match status" value="1"/>
</dbReference>
<dbReference type="SUPFAM" id="SSF69322">
    <property type="entry name" value="Tricorn protease domain 2"/>
    <property type="match status" value="1"/>
</dbReference>
<name>A0A318NSD8_9ACTN</name>